<dbReference type="RefSeq" id="WP_058520360.1">
    <property type="nucleotide sequence ID" value="NZ_CAAAIP010000001.1"/>
</dbReference>
<dbReference type="EMBL" id="LNZA01000001">
    <property type="protein sequence ID" value="KTD73311.1"/>
    <property type="molecule type" value="Genomic_DNA"/>
</dbReference>
<dbReference type="PATRIC" id="fig|40335.7.peg.1221"/>
<proteinExistence type="predicted"/>
<gene>
    <name evidence="1" type="ORF">Ltuc_1158</name>
</gene>
<dbReference type="Proteomes" id="UP000054693">
    <property type="component" value="Unassembled WGS sequence"/>
</dbReference>
<keyword evidence="2" id="KW-1185">Reference proteome</keyword>
<name>A0A0W0ZVZ7_9GAMM</name>
<protein>
    <submittedName>
        <fullName evidence="1">Uncharacterized protein</fullName>
    </submittedName>
</protein>
<reference evidence="1 2" key="1">
    <citation type="submission" date="2015-11" db="EMBL/GenBank/DDBJ databases">
        <title>Genomic analysis of 38 Legionella species identifies large and diverse effector repertoires.</title>
        <authorList>
            <person name="Burstein D."/>
            <person name="Amaro F."/>
            <person name="Zusman T."/>
            <person name="Lifshitz Z."/>
            <person name="Cohen O."/>
            <person name="Gilbert J.A."/>
            <person name="Pupko T."/>
            <person name="Shuman H.A."/>
            <person name="Segal G."/>
        </authorList>
    </citation>
    <scope>NUCLEOTIDE SEQUENCE [LARGE SCALE GENOMIC DNA]</scope>
    <source>
        <strain evidence="1 2">ATCC 49180</strain>
    </source>
</reference>
<accession>A0A0W0ZVZ7</accession>
<dbReference type="OrthoDB" id="5652339at2"/>
<evidence type="ECO:0000313" key="1">
    <source>
        <dbReference type="EMBL" id="KTD73311.1"/>
    </source>
</evidence>
<dbReference type="InterPro" id="IPR040808">
    <property type="entry name" value="DUF5630"/>
</dbReference>
<dbReference type="STRING" id="40335.Ltuc_1158"/>
<evidence type="ECO:0000313" key="2">
    <source>
        <dbReference type="Proteomes" id="UP000054693"/>
    </source>
</evidence>
<dbReference type="AlphaFoldDB" id="A0A0W0ZVZ7"/>
<comment type="caution">
    <text evidence="1">The sequence shown here is derived from an EMBL/GenBank/DDBJ whole genome shotgun (WGS) entry which is preliminary data.</text>
</comment>
<sequence length="311" mass="35584">MKLVKFLELTAQEKIQQFKILSLKNRFDSDYLNRLIKNLDPELLFRLAMVNPEIDKVCKSPELEAYWENIWRLCGINPKEAAALNQESVHEYQPMITTPSCFDLLKGLYLYEVFRKTFKDMEHTEEYYKDAEEYLAVSGVYGCFFALNALCQGGFALLEHKFDEKIVEKIVFYAKIAASYYLSAGHLLLANVYQELLKYQNQTNLVGLNLRLQSFQAMNVAKKLEPYSAPMLNNAYQGKTLFEASNGQIISFSQALVRLQQHLQLSPKEVEIATNDAVTEVAAIKKTHNLESESHVGFIRADHSSGIIKSL</sequence>
<organism evidence="1 2">
    <name type="scientific">Legionella tucsonensis</name>
    <dbReference type="NCBI Taxonomy" id="40335"/>
    <lineage>
        <taxon>Bacteria</taxon>
        <taxon>Pseudomonadati</taxon>
        <taxon>Pseudomonadota</taxon>
        <taxon>Gammaproteobacteria</taxon>
        <taxon>Legionellales</taxon>
        <taxon>Legionellaceae</taxon>
        <taxon>Legionella</taxon>
    </lineage>
</organism>
<dbReference type="Pfam" id="PF18632">
    <property type="entry name" value="DUF5630"/>
    <property type="match status" value="1"/>
</dbReference>